<evidence type="ECO:0000259" key="5">
    <source>
        <dbReference type="PROSITE" id="PS50853"/>
    </source>
</evidence>
<dbReference type="PANTHER" id="PTHR13817:SF166">
    <property type="entry name" value="NEURONAL IGCAM-RELATED"/>
    <property type="match status" value="1"/>
</dbReference>
<feature type="region of interest" description="Disordered" evidence="2">
    <location>
        <begin position="542"/>
        <end position="654"/>
    </location>
</feature>
<keyword evidence="3" id="KW-1133">Transmembrane helix</keyword>
<dbReference type="InterPro" id="IPR036179">
    <property type="entry name" value="Ig-like_dom_sf"/>
</dbReference>
<dbReference type="Pfam" id="PF00041">
    <property type="entry name" value="fn3"/>
    <property type="match status" value="1"/>
</dbReference>
<dbReference type="InterPro" id="IPR003599">
    <property type="entry name" value="Ig_sub"/>
</dbReference>
<feature type="domain" description="Ig-like" evidence="4">
    <location>
        <begin position="63"/>
        <end position="163"/>
    </location>
</feature>
<dbReference type="InterPro" id="IPR003598">
    <property type="entry name" value="Ig_sub2"/>
</dbReference>
<dbReference type="InterPro" id="IPR007110">
    <property type="entry name" value="Ig-like_dom"/>
</dbReference>
<accession>A0ABM1E461</accession>
<gene>
    <name evidence="7" type="primary">LOC106808673</name>
</gene>
<dbReference type="CDD" id="cd00063">
    <property type="entry name" value="FN3"/>
    <property type="match status" value="2"/>
</dbReference>
<dbReference type="PROSITE" id="PS50853">
    <property type="entry name" value="FN3"/>
    <property type="match status" value="2"/>
</dbReference>
<dbReference type="PANTHER" id="PTHR13817">
    <property type="entry name" value="TITIN"/>
    <property type="match status" value="1"/>
</dbReference>
<evidence type="ECO:0000256" key="2">
    <source>
        <dbReference type="SAM" id="MobiDB-lite"/>
    </source>
</evidence>
<evidence type="ECO:0000313" key="7">
    <source>
        <dbReference type="RefSeq" id="XP_014666982.1"/>
    </source>
</evidence>
<dbReference type="SMART" id="SM00408">
    <property type="entry name" value="IGc2"/>
    <property type="match status" value="3"/>
</dbReference>
<dbReference type="Proteomes" id="UP000695022">
    <property type="component" value="Unplaced"/>
</dbReference>
<feature type="compositionally biased region" description="Basic and acidic residues" evidence="2">
    <location>
        <begin position="602"/>
        <end position="619"/>
    </location>
</feature>
<keyword evidence="1" id="KW-0677">Repeat</keyword>
<dbReference type="PROSITE" id="PS50835">
    <property type="entry name" value="IG_LIKE"/>
    <property type="match status" value="3"/>
</dbReference>
<feature type="compositionally biased region" description="Acidic residues" evidence="2">
    <location>
        <begin position="579"/>
        <end position="601"/>
    </location>
</feature>
<organism evidence="6 7">
    <name type="scientific">Priapulus caudatus</name>
    <name type="common">Priapulid worm</name>
    <dbReference type="NCBI Taxonomy" id="37621"/>
    <lineage>
        <taxon>Eukaryota</taxon>
        <taxon>Metazoa</taxon>
        <taxon>Ecdysozoa</taxon>
        <taxon>Scalidophora</taxon>
        <taxon>Priapulida</taxon>
        <taxon>Priapulimorpha</taxon>
        <taxon>Priapulimorphida</taxon>
        <taxon>Priapulidae</taxon>
        <taxon>Priapulus</taxon>
    </lineage>
</organism>
<name>A0ABM1E461_PRICU</name>
<dbReference type="InterPro" id="IPR003961">
    <property type="entry name" value="FN3_dom"/>
</dbReference>
<dbReference type="InterPro" id="IPR013098">
    <property type="entry name" value="Ig_I-set"/>
</dbReference>
<feature type="compositionally biased region" description="Basic and acidic residues" evidence="2">
    <location>
        <begin position="568"/>
        <end position="578"/>
    </location>
</feature>
<feature type="compositionally biased region" description="Basic and acidic residues" evidence="2">
    <location>
        <begin position="636"/>
        <end position="654"/>
    </location>
</feature>
<feature type="domain" description="Fibronectin type-III" evidence="5">
    <location>
        <begin position="364"/>
        <end position="474"/>
    </location>
</feature>
<dbReference type="InterPro" id="IPR050964">
    <property type="entry name" value="Striated_Muscle_Regulatory"/>
</dbReference>
<evidence type="ECO:0000259" key="4">
    <source>
        <dbReference type="PROSITE" id="PS50835"/>
    </source>
</evidence>
<dbReference type="SMART" id="SM00409">
    <property type="entry name" value="IG"/>
    <property type="match status" value="3"/>
</dbReference>
<evidence type="ECO:0000313" key="6">
    <source>
        <dbReference type="Proteomes" id="UP000695022"/>
    </source>
</evidence>
<sequence>MPTYKWYKGTQELTDTLKYNFDKGTLKIMGLVKEDEGEYTCHATNPAADLVVGSTDLVVMITPNLIEMDSDVTIIERSEGRLMCVVSGDPLPDITWEKAEGEKWGDGFTDLAAGIKVTYEEGPTKYSRALILTLNPAQIEHAGTYTCAASNLAGSLHSPANVSISYEAIFKDMPDMVYSWVNNSVNISCDVDANPPATLEWLKGGQPVLNNPLDVTVTGEGHHSEITVKTTNSEDFAAYECRAMNPVGTKSRMVAINEAFAPPVEPTVFWPIVTPTTVSFEITPPTDTGGLPPSGYEVKYHKIEDAYLNEKKTHQFPAAEGVGPYILDGLEPSTAYEMSMSVVNLVGAGVPYEGIKLETHVVREPDSPRFAEKKQDSEHANKYTLTWSPPISNGGKDIEYYEIFYHAIKYADNKTDQYVKEGGEGRSTVDPPQTSFDLRGLKADTEYYVKIFAKNEIGKSQPAEHFFRTQPGQDIDPYVTPKEVKSGGLSTGAIVGIIIAILLIVLIIVDVYCYMTNQCGVLWGICVNLCGKEATSAKVKEVQMEEGRTGEADAKPKPTVTVEEPQDDNVKDPEPDVEPKEEDTVETPAEELEPEDKEEAPEEIKMEEKEPEDKDRATEETPMIQQESDGDGIETPTKESRDEEDHSKPRETQA</sequence>
<dbReference type="SUPFAM" id="SSF48726">
    <property type="entry name" value="Immunoglobulin"/>
    <property type="match status" value="3"/>
</dbReference>
<dbReference type="SUPFAM" id="SSF49265">
    <property type="entry name" value="Fibronectin type III"/>
    <property type="match status" value="1"/>
</dbReference>
<feature type="domain" description="Fibronectin type-III" evidence="5">
    <location>
        <begin position="262"/>
        <end position="362"/>
    </location>
</feature>
<dbReference type="RefSeq" id="XP_014666982.1">
    <property type="nucleotide sequence ID" value="XM_014811496.1"/>
</dbReference>
<proteinExistence type="predicted"/>
<feature type="domain" description="Ig-like" evidence="4">
    <location>
        <begin position="182"/>
        <end position="257"/>
    </location>
</feature>
<dbReference type="SMART" id="SM00060">
    <property type="entry name" value="FN3"/>
    <property type="match status" value="2"/>
</dbReference>
<dbReference type="InterPro" id="IPR036116">
    <property type="entry name" value="FN3_sf"/>
</dbReference>
<dbReference type="InterPro" id="IPR013783">
    <property type="entry name" value="Ig-like_fold"/>
</dbReference>
<dbReference type="Gene3D" id="2.60.40.10">
    <property type="entry name" value="Immunoglobulins"/>
    <property type="match status" value="5"/>
</dbReference>
<feature type="compositionally biased region" description="Basic and acidic residues" evidence="2">
    <location>
        <begin position="542"/>
        <end position="556"/>
    </location>
</feature>
<keyword evidence="6" id="KW-1185">Reference proteome</keyword>
<dbReference type="Pfam" id="PF07679">
    <property type="entry name" value="I-set"/>
    <property type="match status" value="2"/>
</dbReference>
<dbReference type="CDD" id="cd00096">
    <property type="entry name" value="Ig"/>
    <property type="match status" value="3"/>
</dbReference>
<evidence type="ECO:0000256" key="1">
    <source>
        <dbReference type="ARBA" id="ARBA00022737"/>
    </source>
</evidence>
<feature type="transmembrane region" description="Helical" evidence="3">
    <location>
        <begin position="493"/>
        <end position="515"/>
    </location>
</feature>
<dbReference type="GeneID" id="106808673"/>
<reference evidence="7" key="1">
    <citation type="submission" date="2025-08" db="UniProtKB">
        <authorList>
            <consortium name="RefSeq"/>
        </authorList>
    </citation>
    <scope>IDENTIFICATION</scope>
</reference>
<protein>
    <submittedName>
        <fullName evidence="7">Neural cell adhesion molecule 1-like</fullName>
    </submittedName>
</protein>
<keyword evidence="3" id="KW-0812">Transmembrane</keyword>
<evidence type="ECO:0000256" key="3">
    <source>
        <dbReference type="SAM" id="Phobius"/>
    </source>
</evidence>
<feature type="domain" description="Ig-like" evidence="4">
    <location>
        <begin position="1"/>
        <end position="58"/>
    </location>
</feature>
<dbReference type="Pfam" id="PF13927">
    <property type="entry name" value="Ig_3"/>
    <property type="match status" value="1"/>
</dbReference>
<keyword evidence="3" id="KW-0472">Membrane</keyword>